<evidence type="ECO:0000313" key="9">
    <source>
        <dbReference type="EMBL" id="RXZ53837.1"/>
    </source>
</evidence>
<evidence type="ECO:0000256" key="4">
    <source>
        <dbReference type="ARBA" id="ARBA00022982"/>
    </source>
</evidence>
<dbReference type="PANTHER" id="PTHR30176">
    <property type="entry name" value="FERREDOXIN-TYPE PROTEIN NAPH"/>
    <property type="match status" value="1"/>
</dbReference>
<organism evidence="9 10">
    <name type="scientific">Senegalimassilia faecalis</name>
    <dbReference type="NCBI Taxonomy" id="2509433"/>
    <lineage>
        <taxon>Bacteria</taxon>
        <taxon>Bacillati</taxon>
        <taxon>Actinomycetota</taxon>
        <taxon>Coriobacteriia</taxon>
        <taxon>Coriobacteriales</taxon>
        <taxon>Coriobacteriaceae</taxon>
        <taxon>Senegalimassilia</taxon>
    </lineage>
</organism>
<sequence length="310" mass="34002">MKLSKIRTIVAAVVFCFLAICLVAGINMGTLSGFGWDAFSALCPLGAFTTMLATKTMVPRAVFSIIIMALLVFVFGRAFCGWICPVPVLDKVRAFFRSPKKRKQLEQAKHDEMLDIAKFELGCGGKGGNCGSCSACKQQRQKLDSRHYVLGGALLSTAIFGFPVFCLVCPIGLTFATVLVFWRLFANADMTVAVVLIPLMLIIELVFLRKWCTRFCPMAGLMNLMSRFSRTFKPTIDDSKCLETSKGTPCSRCAMVCEADINLRHPEYGERTLADCTRCHSCVDACPASAITMPVVAKRGEKVKLAANEK</sequence>
<accession>A0A4V1QTW0</accession>
<protein>
    <submittedName>
        <fullName evidence="9">4Fe-4S binding protein</fullName>
    </submittedName>
</protein>
<dbReference type="Pfam" id="PF00037">
    <property type="entry name" value="Fer4"/>
    <property type="match status" value="1"/>
</dbReference>
<dbReference type="RefSeq" id="WP_129423619.1">
    <property type="nucleotide sequence ID" value="NZ_SDPW01000001.1"/>
</dbReference>
<keyword evidence="10" id="KW-1185">Reference proteome</keyword>
<dbReference type="Pfam" id="PF12801">
    <property type="entry name" value="Fer4_5"/>
    <property type="match status" value="2"/>
</dbReference>
<dbReference type="PROSITE" id="PS51379">
    <property type="entry name" value="4FE4S_FER_2"/>
    <property type="match status" value="1"/>
</dbReference>
<dbReference type="SUPFAM" id="SSF54862">
    <property type="entry name" value="4Fe-4S ferredoxins"/>
    <property type="match status" value="1"/>
</dbReference>
<dbReference type="GO" id="GO:0051539">
    <property type="term" value="F:4 iron, 4 sulfur cluster binding"/>
    <property type="evidence" value="ECO:0007669"/>
    <property type="project" value="UniProtKB-KW"/>
</dbReference>
<keyword evidence="7" id="KW-0472">Membrane</keyword>
<feature type="transmembrane region" description="Helical" evidence="7">
    <location>
        <begin position="149"/>
        <end position="182"/>
    </location>
</feature>
<dbReference type="InterPro" id="IPR017896">
    <property type="entry name" value="4Fe4S_Fe-S-bd"/>
</dbReference>
<keyword evidence="4" id="KW-0249">Electron transport</keyword>
<evidence type="ECO:0000313" key="10">
    <source>
        <dbReference type="Proteomes" id="UP000293345"/>
    </source>
</evidence>
<keyword evidence="2" id="KW-0004">4Fe-4S</keyword>
<feature type="transmembrane region" description="Helical" evidence="7">
    <location>
        <begin position="64"/>
        <end position="89"/>
    </location>
</feature>
<feature type="domain" description="4Fe-4S ferredoxin-type" evidence="8">
    <location>
        <begin position="264"/>
        <end position="296"/>
    </location>
</feature>
<dbReference type="GO" id="GO:0005886">
    <property type="term" value="C:plasma membrane"/>
    <property type="evidence" value="ECO:0007669"/>
    <property type="project" value="TreeGrafter"/>
</dbReference>
<name>A0A4V1QTW0_9ACTN</name>
<keyword evidence="5" id="KW-0408">Iron</keyword>
<dbReference type="PROSITE" id="PS00198">
    <property type="entry name" value="4FE4S_FER_1"/>
    <property type="match status" value="1"/>
</dbReference>
<feature type="transmembrane region" description="Helical" evidence="7">
    <location>
        <begin position="188"/>
        <end position="208"/>
    </location>
</feature>
<dbReference type="GO" id="GO:0046872">
    <property type="term" value="F:metal ion binding"/>
    <property type="evidence" value="ECO:0007669"/>
    <property type="project" value="UniProtKB-KW"/>
</dbReference>
<evidence type="ECO:0000256" key="6">
    <source>
        <dbReference type="ARBA" id="ARBA00023014"/>
    </source>
</evidence>
<keyword evidence="7" id="KW-0812">Transmembrane</keyword>
<dbReference type="EMBL" id="SDPW01000001">
    <property type="protein sequence ID" value="RXZ53837.1"/>
    <property type="molecule type" value="Genomic_DNA"/>
</dbReference>
<evidence type="ECO:0000256" key="3">
    <source>
        <dbReference type="ARBA" id="ARBA00022723"/>
    </source>
</evidence>
<evidence type="ECO:0000259" key="8">
    <source>
        <dbReference type="PROSITE" id="PS51379"/>
    </source>
</evidence>
<evidence type="ECO:0000256" key="1">
    <source>
        <dbReference type="ARBA" id="ARBA00022448"/>
    </source>
</evidence>
<keyword evidence="6" id="KW-0411">Iron-sulfur</keyword>
<keyword evidence="1" id="KW-0813">Transport</keyword>
<dbReference type="OrthoDB" id="3174284at2"/>
<evidence type="ECO:0000256" key="2">
    <source>
        <dbReference type="ARBA" id="ARBA00022485"/>
    </source>
</evidence>
<dbReference type="InterPro" id="IPR051684">
    <property type="entry name" value="Electron_Trans/Redox"/>
</dbReference>
<dbReference type="InterPro" id="IPR017900">
    <property type="entry name" value="4Fe4S_Fe_S_CS"/>
</dbReference>
<comment type="caution">
    <text evidence="9">The sequence shown here is derived from an EMBL/GenBank/DDBJ whole genome shotgun (WGS) entry which is preliminary data.</text>
</comment>
<dbReference type="Proteomes" id="UP000293345">
    <property type="component" value="Unassembled WGS sequence"/>
</dbReference>
<dbReference type="Gene3D" id="3.30.70.20">
    <property type="match status" value="1"/>
</dbReference>
<keyword evidence="3" id="KW-0479">Metal-binding</keyword>
<keyword evidence="7" id="KW-1133">Transmembrane helix</keyword>
<reference evidence="9 10" key="1">
    <citation type="submission" date="2019-01" db="EMBL/GenBank/DDBJ databases">
        <title>Senegalimassilia sp. nov. KGMB04484 isolated human feces.</title>
        <authorList>
            <person name="Han K.-I."/>
            <person name="Kim J.-S."/>
            <person name="Lee K.C."/>
            <person name="Suh M.K."/>
            <person name="Eom M.K."/>
            <person name="Lee J.H."/>
            <person name="Park S.-H."/>
            <person name="Kang S.W."/>
            <person name="Park J.-E."/>
            <person name="Oh B.S."/>
            <person name="Yu S.Y."/>
            <person name="Choi S.-H."/>
            <person name="Lee D.H."/>
            <person name="Yoon H."/>
            <person name="Kim B.-Y."/>
            <person name="Lee J.H."/>
            <person name="Lee J.-S."/>
        </authorList>
    </citation>
    <scope>NUCLEOTIDE SEQUENCE [LARGE SCALE GENOMIC DNA]</scope>
    <source>
        <strain evidence="9 10">KGMB04484</strain>
    </source>
</reference>
<evidence type="ECO:0000256" key="7">
    <source>
        <dbReference type="SAM" id="Phobius"/>
    </source>
</evidence>
<dbReference type="AlphaFoldDB" id="A0A4V1QTW0"/>
<gene>
    <name evidence="9" type="ORF">ET524_04580</name>
</gene>
<dbReference type="PANTHER" id="PTHR30176:SF3">
    <property type="entry name" value="FERREDOXIN-TYPE PROTEIN NAPH"/>
    <property type="match status" value="1"/>
</dbReference>
<evidence type="ECO:0000256" key="5">
    <source>
        <dbReference type="ARBA" id="ARBA00023004"/>
    </source>
</evidence>
<proteinExistence type="predicted"/>